<name>A0A6H0XWM7_9PEZI</name>
<dbReference type="Proteomes" id="UP000503462">
    <property type="component" value="Chromosome 3"/>
</dbReference>
<dbReference type="InterPro" id="IPR036005">
    <property type="entry name" value="Creatinase/aminopeptidase-like"/>
</dbReference>
<protein>
    <recommendedName>
        <fullName evidence="3">Peptidase M24 domain-containing protein</fullName>
    </recommendedName>
</protein>
<dbReference type="Gene3D" id="3.90.230.10">
    <property type="entry name" value="Creatinase/methionine aminopeptidase superfamily"/>
    <property type="match status" value="1"/>
</dbReference>
<keyword evidence="2" id="KW-1185">Reference proteome</keyword>
<accession>A0A6H0XWM7</accession>
<dbReference type="PANTHER" id="PTHR43330:SF15">
    <property type="entry name" value="METHIONINE AMINOPEPTIDASE"/>
    <property type="match status" value="1"/>
</dbReference>
<dbReference type="PANTHER" id="PTHR43330">
    <property type="entry name" value="METHIONINE AMINOPEPTIDASE"/>
    <property type="match status" value="1"/>
</dbReference>
<gene>
    <name evidence="1" type="ORF">AMS68_004536</name>
</gene>
<evidence type="ECO:0000313" key="2">
    <source>
        <dbReference type="Proteomes" id="UP000503462"/>
    </source>
</evidence>
<dbReference type="GO" id="GO:0070006">
    <property type="term" value="F:metalloaminopeptidase activity"/>
    <property type="evidence" value="ECO:0007669"/>
    <property type="project" value="TreeGrafter"/>
</dbReference>
<evidence type="ECO:0008006" key="3">
    <source>
        <dbReference type="Google" id="ProtNLM"/>
    </source>
</evidence>
<reference evidence="1 2" key="1">
    <citation type="journal article" date="2016" name="Sci. Rep.">
        <title>Peltaster fructicola genome reveals evolution from an invasive phytopathogen to an ectophytic parasite.</title>
        <authorList>
            <person name="Xu C."/>
            <person name="Chen H."/>
            <person name="Gleason M.L."/>
            <person name="Xu J.R."/>
            <person name="Liu H."/>
            <person name="Zhang R."/>
            <person name="Sun G."/>
        </authorList>
    </citation>
    <scope>NUCLEOTIDE SEQUENCE [LARGE SCALE GENOMIC DNA]</scope>
    <source>
        <strain evidence="1 2">LNHT1506</strain>
    </source>
</reference>
<dbReference type="OrthoDB" id="3209743at2759"/>
<dbReference type="AlphaFoldDB" id="A0A6H0XWM7"/>
<organism evidence="1 2">
    <name type="scientific">Peltaster fructicola</name>
    <dbReference type="NCBI Taxonomy" id="286661"/>
    <lineage>
        <taxon>Eukaryota</taxon>
        <taxon>Fungi</taxon>
        <taxon>Dikarya</taxon>
        <taxon>Ascomycota</taxon>
        <taxon>Pezizomycotina</taxon>
        <taxon>Dothideomycetes</taxon>
        <taxon>Dothideomycetes incertae sedis</taxon>
        <taxon>Peltaster</taxon>
    </lineage>
</organism>
<evidence type="ECO:0000313" key="1">
    <source>
        <dbReference type="EMBL" id="QIW99018.1"/>
    </source>
</evidence>
<sequence>MRSLEDAISSPPGEVTVSTLSFIHRHGYRITLRTGLSVSAKEIYWPDNWTNVTVDGRFSAQFEHTLLVTKTGVEVLTARLESSPGGPIHSKFDR</sequence>
<dbReference type="SUPFAM" id="SSF55920">
    <property type="entry name" value="Creatinase/aminopeptidase"/>
    <property type="match status" value="1"/>
</dbReference>
<dbReference type="GO" id="GO:0005829">
    <property type="term" value="C:cytosol"/>
    <property type="evidence" value="ECO:0007669"/>
    <property type="project" value="TreeGrafter"/>
</dbReference>
<dbReference type="EMBL" id="CP051141">
    <property type="protein sequence ID" value="QIW99018.1"/>
    <property type="molecule type" value="Genomic_DNA"/>
</dbReference>
<proteinExistence type="predicted"/>